<name>A0A6A5KF55_9PLEO</name>
<organism evidence="2 3">
    <name type="scientific">Decorospora gaudefroyi</name>
    <dbReference type="NCBI Taxonomy" id="184978"/>
    <lineage>
        <taxon>Eukaryota</taxon>
        <taxon>Fungi</taxon>
        <taxon>Dikarya</taxon>
        <taxon>Ascomycota</taxon>
        <taxon>Pezizomycotina</taxon>
        <taxon>Dothideomycetes</taxon>
        <taxon>Pleosporomycetidae</taxon>
        <taxon>Pleosporales</taxon>
        <taxon>Pleosporineae</taxon>
        <taxon>Pleosporaceae</taxon>
        <taxon>Decorospora</taxon>
    </lineage>
</organism>
<evidence type="ECO:0000313" key="2">
    <source>
        <dbReference type="EMBL" id="KAF1835748.1"/>
    </source>
</evidence>
<feature type="compositionally biased region" description="Pro residues" evidence="1">
    <location>
        <begin position="25"/>
        <end position="34"/>
    </location>
</feature>
<accession>A0A6A5KF55</accession>
<feature type="compositionally biased region" description="Low complexity" evidence="1">
    <location>
        <begin position="35"/>
        <end position="58"/>
    </location>
</feature>
<feature type="compositionally biased region" description="Polar residues" evidence="1">
    <location>
        <begin position="81"/>
        <end position="108"/>
    </location>
</feature>
<feature type="region of interest" description="Disordered" evidence="1">
    <location>
        <begin position="1"/>
        <end position="108"/>
    </location>
</feature>
<reference evidence="2" key="1">
    <citation type="submission" date="2020-01" db="EMBL/GenBank/DDBJ databases">
        <authorList>
            <consortium name="DOE Joint Genome Institute"/>
            <person name="Haridas S."/>
            <person name="Albert R."/>
            <person name="Binder M."/>
            <person name="Bloem J."/>
            <person name="Labutti K."/>
            <person name="Salamov A."/>
            <person name="Andreopoulos B."/>
            <person name="Baker S.E."/>
            <person name="Barry K."/>
            <person name="Bills G."/>
            <person name="Bluhm B.H."/>
            <person name="Cannon C."/>
            <person name="Castanera R."/>
            <person name="Culley D.E."/>
            <person name="Daum C."/>
            <person name="Ezra D."/>
            <person name="Gonzalez J.B."/>
            <person name="Henrissat B."/>
            <person name="Kuo A."/>
            <person name="Liang C."/>
            <person name="Lipzen A."/>
            <person name="Lutzoni F."/>
            <person name="Magnuson J."/>
            <person name="Mondo S."/>
            <person name="Nolan M."/>
            <person name="Ohm R."/>
            <person name="Pangilinan J."/>
            <person name="Park H.-J."/>
            <person name="Ramirez L."/>
            <person name="Alfaro M."/>
            <person name="Sun H."/>
            <person name="Tritt A."/>
            <person name="Yoshinaga Y."/>
            <person name="Zwiers L.-H."/>
            <person name="Turgeon B.G."/>
            <person name="Goodwin S.B."/>
            <person name="Spatafora J.W."/>
            <person name="Crous P.W."/>
            <person name="Grigoriev I.V."/>
        </authorList>
    </citation>
    <scope>NUCLEOTIDE SEQUENCE</scope>
    <source>
        <strain evidence="2">P77</strain>
    </source>
</reference>
<sequence>MQRNKHTSKQPQLSNLHTHTTQERTPPPPHPLQPHSPHTTITIPPHKPQEPNTTKQTEPPQPTQKPKTPKPQNPQTPKPQNRPSTPFNITCPNTLHKPTTHTPFPSHPNNQYHTILSYTHRTRQQRNTVYGGREGVSDIPSERVSRRRHVARSYACIGTKRMCWSVRYLGIRIGRRNKDGGGGEETG</sequence>
<protein>
    <submittedName>
        <fullName evidence="2">Uncharacterized protein</fullName>
    </submittedName>
</protein>
<keyword evidence="3" id="KW-1185">Reference proteome</keyword>
<evidence type="ECO:0000313" key="3">
    <source>
        <dbReference type="Proteomes" id="UP000800040"/>
    </source>
</evidence>
<dbReference type="Proteomes" id="UP000800040">
    <property type="component" value="Unassembled WGS sequence"/>
</dbReference>
<evidence type="ECO:0000256" key="1">
    <source>
        <dbReference type="SAM" id="MobiDB-lite"/>
    </source>
</evidence>
<gene>
    <name evidence="2" type="ORF">BDW02DRAFT_268867</name>
</gene>
<proteinExistence type="predicted"/>
<dbReference type="EMBL" id="ML975282">
    <property type="protein sequence ID" value="KAF1835748.1"/>
    <property type="molecule type" value="Genomic_DNA"/>
</dbReference>
<feature type="compositionally biased region" description="Pro residues" evidence="1">
    <location>
        <begin position="59"/>
        <end position="77"/>
    </location>
</feature>
<dbReference type="AlphaFoldDB" id="A0A6A5KF55"/>